<comment type="caution">
    <text evidence="3">The sequence shown here is derived from an EMBL/GenBank/DDBJ whole genome shotgun (WGS) entry which is preliminary data.</text>
</comment>
<feature type="compositionally biased region" description="Basic and acidic residues" evidence="1">
    <location>
        <begin position="15"/>
        <end position="29"/>
    </location>
</feature>
<dbReference type="Proteomes" id="UP001172102">
    <property type="component" value="Unassembled WGS sequence"/>
</dbReference>
<keyword evidence="4" id="KW-1185">Reference proteome</keyword>
<sequence length="242" mass="26141">MPRKVPSLTSPRLETQNRDAQRRSRARQRELVDELQLRLREHEQRGVEATLAMQRAARKVMRENQRLRALLQRLGVESVVVDGWVADEGEEGDGDGDCGGGGGGGGGGAVGERGGEKGCDLGEEGDGERERLDMEIREDRVRISYICNGVADPECCQPPEPGPGRECGTGLDVLAAVGVETSKASPSTLETPCDEAVGILAALHQGRRHVDTTQARAALGCNGERDCLVRNTRLFQVMDEIS</sequence>
<name>A0AA40E625_9PEZI</name>
<organism evidence="3 4">
    <name type="scientific">Lasiosphaeris hirsuta</name>
    <dbReference type="NCBI Taxonomy" id="260670"/>
    <lineage>
        <taxon>Eukaryota</taxon>
        <taxon>Fungi</taxon>
        <taxon>Dikarya</taxon>
        <taxon>Ascomycota</taxon>
        <taxon>Pezizomycotina</taxon>
        <taxon>Sordariomycetes</taxon>
        <taxon>Sordariomycetidae</taxon>
        <taxon>Sordariales</taxon>
        <taxon>Lasiosphaeriaceae</taxon>
        <taxon>Lasiosphaeris</taxon>
    </lineage>
</organism>
<dbReference type="AlphaFoldDB" id="A0AA40E625"/>
<reference evidence="3" key="1">
    <citation type="submission" date="2023-06" db="EMBL/GenBank/DDBJ databases">
        <title>Genome-scale phylogeny and comparative genomics of the fungal order Sordariales.</title>
        <authorList>
            <consortium name="Lawrence Berkeley National Laboratory"/>
            <person name="Hensen N."/>
            <person name="Bonometti L."/>
            <person name="Westerberg I."/>
            <person name="Brannstrom I.O."/>
            <person name="Guillou S."/>
            <person name="Cros-Aarteil S."/>
            <person name="Calhoun S."/>
            <person name="Haridas S."/>
            <person name="Kuo A."/>
            <person name="Mondo S."/>
            <person name="Pangilinan J."/>
            <person name="Riley R."/>
            <person name="Labutti K."/>
            <person name="Andreopoulos B."/>
            <person name="Lipzen A."/>
            <person name="Chen C."/>
            <person name="Yanf M."/>
            <person name="Daum C."/>
            <person name="Ng V."/>
            <person name="Clum A."/>
            <person name="Steindorff A."/>
            <person name="Ohm R."/>
            <person name="Martin F."/>
            <person name="Silar P."/>
            <person name="Natvig D."/>
            <person name="Lalanne C."/>
            <person name="Gautier V."/>
            <person name="Ament-Velasquez S.L."/>
            <person name="Kruys A."/>
            <person name="Hutchinson M.I."/>
            <person name="Powell A.J."/>
            <person name="Barry K."/>
            <person name="Miller A.N."/>
            <person name="Grigoriev I.V."/>
            <person name="Debuchy R."/>
            <person name="Gladieux P."/>
            <person name="Thoren M.H."/>
            <person name="Johannesson H."/>
        </authorList>
    </citation>
    <scope>NUCLEOTIDE SEQUENCE</scope>
    <source>
        <strain evidence="3">SMH4607-1</strain>
    </source>
</reference>
<feature type="region of interest" description="Disordered" evidence="1">
    <location>
        <begin position="87"/>
        <end position="126"/>
    </location>
</feature>
<gene>
    <name evidence="3" type="ORF">B0H67DRAFT_550936</name>
</gene>
<dbReference type="PROSITE" id="PS00036">
    <property type="entry name" value="BZIP_BASIC"/>
    <property type="match status" value="1"/>
</dbReference>
<dbReference type="PANTHER" id="PTHR42070:SF1">
    <property type="entry name" value="FILAMENT ASSOCIATED PROTEIN, PUTATIVE (AFU_ORTHOLOGUE AFUA_8G06630)-RELATED"/>
    <property type="match status" value="1"/>
</dbReference>
<accession>A0AA40E625</accession>
<dbReference type="GO" id="GO:0003700">
    <property type="term" value="F:DNA-binding transcription factor activity"/>
    <property type="evidence" value="ECO:0007669"/>
    <property type="project" value="InterPro"/>
</dbReference>
<dbReference type="EMBL" id="JAUKUA010000002">
    <property type="protein sequence ID" value="KAK0725346.1"/>
    <property type="molecule type" value="Genomic_DNA"/>
</dbReference>
<feature type="compositionally biased region" description="Acidic residues" evidence="1">
    <location>
        <begin position="87"/>
        <end position="96"/>
    </location>
</feature>
<proteinExistence type="predicted"/>
<evidence type="ECO:0000313" key="4">
    <source>
        <dbReference type="Proteomes" id="UP001172102"/>
    </source>
</evidence>
<dbReference type="InterPro" id="IPR004827">
    <property type="entry name" value="bZIP"/>
</dbReference>
<evidence type="ECO:0000313" key="3">
    <source>
        <dbReference type="EMBL" id="KAK0725346.1"/>
    </source>
</evidence>
<evidence type="ECO:0000256" key="1">
    <source>
        <dbReference type="SAM" id="MobiDB-lite"/>
    </source>
</evidence>
<feature type="region of interest" description="Disordered" evidence="1">
    <location>
        <begin position="1"/>
        <end position="29"/>
    </location>
</feature>
<protein>
    <recommendedName>
        <fullName evidence="2">BZIP domain-containing protein</fullName>
    </recommendedName>
</protein>
<dbReference type="PANTHER" id="PTHR42070">
    <property type="entry name" value="FILAMENT ASSOCIATED PROTEIN, PUTATIVE (AFU_ORTHOLOGUE AFUA_8G06630)-RELATED"/>
    <property type="match status" value="1"/>
</dbReference>
<feature type="domain" description="BZIP" evidence="2">
    <location>
        <begin position="12"/>
        <end position="27"/>
    </location>
</feature>
<evidence type="ECO:0000259" key="2">
    <source>
        <dbReference type="PROSITE" id="PS00036"/>
    </source>
</evidence>
<feature type="compositionally biased region" description="Gly residues" evidence="1">
    <location>
        <begin position="97"/>
        <end position="112"/>
    </location>
</feature>